<feature type="transmembrane region" description="Helical" evidence="12">
    <location>
        <begin position="198"/>
        <end position="223"/>
    </location>
</feature>
<dbReference type="Xenbase" id="XB-GENE-29086711">
    <property type="gene designation" value="or5ar30"/>
</dbReference>
<evidence type="ECO:0000313" key="14">
    <source>
        <dbReference type="Proteomes" id="UP000008143"/>
    </source>
</evidence>
<dbReference type="GO" id="GO:0004984">
    <property type="term" value="F:olfactory receptor activity"/>
    <property type="evidence" value="ECO:0000318"/>
    <property type="project" value="GO_Central"/>
</dbReference>
<keyword evidence="6 12" id="KW-1133">Transmembrane helix</keyword>
<feature type="transmembrane region" description="Helical" evidence="12">
    <location>
        <begin position="62"/>
        <end position="88"/>
    </location>
</feature>
<dbReference type="Gene3D" id="1.20.1070.10">
    <property type="entry name" value="Rhodopsin 7-helix transmembrane proteins"/>
    <property type="match status" value="1"/>
</dbReference>
<keyword evidence="4 11" id="KW-0812">Transmembrane</keyword>
<proteinExistence type="inferred from homology"/>
<gene>
    <name evidence="16" type="primary">or5ar30</name>
    <name evidence="15" type="synonym">LOC101733075</name>
</gene>
<dbReference type="SUPFAM" id="SSF81321">
    <property type="entry name" value="Family A G protein-coupled receptor-like"/>
    <property type="match status" value="1"/>
</dbReference>
<dbReference type="CDD" id="cd15225">
    <property type="entry name" value="7tmA_OR10A-like"/>
    <property type="match status" value="1"/>
</dbReference>
<evidence type="ECO:0000256" key="11">
    <source>
        <dbReference type="RuleBase" id="RU000688"/>
    </source>
</evidence>
<reference evidence="15" key="1">
    <citation type="submission" date="2025-08" db="UniProtKB">
        <authorList>
            <consortium name="RefSeq"/>
        </authorList>
    </citation>
    <scope>IDENTIFICATION</scope>
    <source>
        <strain evidence="15">Nigerian</strain>
        <tissue evidence="15">Liver and blood</tissue>
    </source>
</reference>
<dbReference type="Proteomes" id="UP000008143">
    <property type="component" value="Chromosome 1"/>
</dbReference>
<evidence type="ECO:0000256" key="7">
    <source>
        <dbReference type="ARBA" id="ARBA00023040"/>
    </source>
</evidence>
<dbReference type="PRINTS" id="PR00237">
    <property type="entry name" value="GPCRRHODOPSN"/>
</dbReference>
<dbReference type="Pfam" id="PF13853">
    <property type="entry name" value="7tm_4"/>
    <property type="match status" value="1"/>
</dbReference>
<feature type="transmembrane region" description="Helical" evidence="12">
    <location>
        <begin position="27"/>
        <end position="50"/>
    </location>
</feature>
<dbReference type="InterPro" id="IPR000725">
    <property type="entry name" value="Olfact_rcpt"/>
</dbReference>
<evidence type="ECO:0000256" key="1">
    <source>
        <dbReference type="ARBA" id="ARBA00004651"/>
    </source>
</evidence>
<dbReference type="KEGG" id="xtr:101733075"/>
<keyword evidence="9 11" id="KW-0675">Receptor</keyword>
<keyword evidence="5 12" id="KW-0552">Olfaction</keyword>
<evidence type="ECO:0000256" key="5">
    <source>
        <dbReference type="ARBA" id="ARBA00022725"/>
    </source>
</evidence>
<keyword evidence="3 12" id="KW-0716">Sensory transduction</keyword>
<name>A0A8J1JVD9_XENTR</name>
<dbReference type="GO" id="GO:0005886">
    <property type="term" value="C:plasma membrane"/>
    <property type="evidence" value="ECO:0007669"/>
    <property type="project" value="UniProtKB-SubCell"/>
</dbReference>
<dbReference type="GO" id="GO:0005549">
    <property type="term" value="F:odorant binding"/>
    <property type="evidence" value="ECO:0000318"/>
    <property type="project" value="GO_Central"/>
</dbReference>
<evidence type="ECO:0000256" key="3">
    <source>
        <dbReference type="ARBA" id="ARBA00022606"/>
    </source>
</evidence>
<evidence type="ECO:0000256" key="9">
    <source>
        <dbReference type="ARBA" id="ARBA00023170"/>
    </source>
</evidence>
<evidence type="ECO:0000313" key="15">
    <source>
        <dbReference type="RefSeq" id="XP_031761852.1"/>
    </source>
</evidence>
<dbReference type="GO" id="GO:0004930">
    <property type="term" value="F:G protein-coupled receptor activity"/>
    <property type="evidence" value="ECO:0007669"/>
    <property type="project" value="UniProtKB-KW"/>
</dbReference>
<feature type="transmembrane region" description="Helical" evidence="12">
    <location>
        <begin position="235"/>
        <end position="255"/>
    </location>
</feature>
<keyword evidence="10 11" id="KW-0807">Transducer</keyword>
<keyword evidence="2 12" id="KW-1003">Cell membrane</keyword>
<feature type="transmembrane region" description="Helical" evidence="12">
    <location>
        <begin position="94"/>
        <end position="122"/>
    </location>
</feature>
<evidence type="ECO:0000256" key="2">
    <source>
        <dbReference type="ARBA" id="ARBA00022475"/>
    </source>
</evidence>
<dbReference type="InterPro" id="IPR050516">
    <property type="entry name" value="Olfactory_GPCR"/>
</dbReference>
<dbReference type="AlphaFoldDB" id="A0A8J1JVD9"/>
<dbReference type="PANTHER" id="PTHR26452">
    <property type="entry name" value="OLFACTORY RECEPTOR"/>
    <property type="match status" value="1"/>
</dbReference>
<dbReference type="FunFam" id="1.20.1070.10:FF:000001">
    <property type="entry name" value="Olfactory receptor"/>
    <property type="match status" value="1"/>
</dbReference>
<feature type="transmembrane region" description="Helical" evidence="12">
    <location>
        <begin position="142"/>
        <end position="160"/>
    </location>
</feature>
<feature type="domain" description="G-protein coupled receptors family 1 profile" evidence="13">
    <location>
        <begin position="43"/>
        <end position="292"/>
    </location>
</feature>
<feature type="transmembrane region" description="Helical" evidence="12">
    <location>
        <begin position="275"/>
        <end position="294"/>
    </location>
</feature>
<keyword evidence="14" id="KW-1185">Reference proteome</keyword>
<dbReference type="OMA" id="YILIMSR"/>
<dbReference type="InterPro" id="IPR000276">
    <property type="entry name" value="GPCR_Rhodpsn"/>
</dbReference>
<dbReference type="PROSITE" id="PS00237">
    <property type="entry name" value="G_PROTEIN_RECEP_F1_1"/>
    <property type="match status" value="1"/>
</dbReference>
<keyword evidence="7 11" id="KW-0297">G-protein coupled receptor</keyword>
<dbReference type="OrthoDB" id="6145535at2759"/>
<keyword evidence="8 12" id="KW-0472">Membrane</keyword>
<protein>
    <recommendedName>
        <fullName evidence="12">Olfactory receptor</fullName>
    </recommendedName>
</protein>
<dbReference type="AGR" id="Xenbase:XB-GENE-29086711"/>
<comment type="similarity">
    <text evidence="11">Belongs to the G-protein coupled receptor 1 family.</text>
</comment>
<evidence type="ECO:0000256" key="6">
    <source>
        <dbReference type="ARBA" id="ARBA00022989"/>
    </source>
</evidence>
<organism evidence="14 15">
    <name type="scientific">Xenopus tropicalis</name>
    <name type="common">Western clawed frog</name>
    <name type="synonym">Silurana tropicalis</name>
    <dbReference type="NCBI Taxonomy" id="8364"/>
    <lineage>
        <taxon>Eukaryota</taxon>
        <taxon>Metazoa</taxon>
        <taxon>Chordata</taxon>
        <taxon>Craniata</taxon>
        <taxon>Vertebrata</taxon>
        <taxon>Euteleostomi</taxon>
        <taxon>Amphibia</taxon>
        <taxon>Batrachia</taxon>
        <taxon>Anura</taxon>
        <taxon>Pipoidea</taxon>
        <taxon>Pipidae</taxon>
        <taxon>Xenopodinae</taxon>
        <taxon>Xenopus</taxon>
        <taxon>Silurana</taxon>
    </lineage>
</organism>
<dbReference type="InterPro" id="IPR017452">
    <property type="entry name" value="GPCR_Rhodpsn_7TM"/>
</dbReference>
<dbReference type="RefSeq" id="XP_031761852.1">
    <property type="nucleotide sequence ID" value="XM_031905992.1"/>
</dbReference>
<evidence type="ECO:0000256" key="4">
    <source>
        <dbReference type="ARBA" id="ARBA00022692"/>
    </source>
</evidence>
<evidence type="ECO:0000256" key="8">
    <source>
        <dbReference type="ARBA" id="ARBA00023136"/>
    </source>
</evidence>
<evidence type="ECO:0000313" key="16">
    <source>
        <dbReference type="Xenbase" id="XB-GENE-29086711"/>
    </source>
</evidence>
<evidence type="ECO:0000256" key="12">
    <source>
        <dbReference type="RuleBase" id="RU363047"/>
    </source>
</evidence>
<comment type="subcellular location">
    <subcellularLocation>
        <location evidence="1 12">Cell membrane</location>
        <topology evidence="1 12">Multi-pass membrane protein</topology>
    </subcellularLocation>
</comment>
<evidence type="ECO:0000259" key="13">
    <source>
        <dbReference type="PROSITE" id="PS50262"/>
    </source>
</evidence>
<dbReference type="PRINTS" id="PR00245">
    <property type="entry name" value="OLFACTORYR"/>
</dbReference>
<evidence type="ECO:0000256" key="10">
    <source>
        <dbReference type="ARBA" id="ARBA00023224"/>
    </source>
</evidence>
<accession>A0A8J1JVD9</accession>
<dbReference type="PROSITE" id="PS50262">
    <property type="entry name" value="G_PROTEIN_RECEP_F1_2"/>
    <property type="match status" value="1"/>
</dbReference>
<sequence length="312" mass="35359">MSVPNENQTMVQSFNILGFQDMKEKRVLLFMLLLSIYLLTFSSNMLIMIITKFDTILQNPMFFLLGNLSVLDICYISATVPNMLVILASQQNTISFVACVVQLFSVIFLESAECFLLAIMAYDRYAAICKPLHYILIMSREFCYSLLSMVIIAAVLHSLLHTLLIVHLPFCDNKINHLFCDIPPLLKLSCTDTSLNEIILFAVSGVFVGLGPLLFIFLSYIYIACTIFKITSKAGLRKAFSTCASHLIIVFIFYGSGSFTYIRPKASYSLERDKLLSLFYNIVTPLANPIVYSLRNTEVQTALRKLFRTCQR</sequence>